<evidence type="ECO:0000313" key="2">
    <source>
        <dbReference type="Proteomes" id="UP000011284"/>
    </source>
</evidence>
<dbReference type="EMBL" id="HQ331142">
    <property type="protein sequence ID" value="AGE48205.1"/>
    <property type="molecule type" value="Genomic_DNA"/>
</dbReference>
<dbReference type="KEGG" id="vg:14675453"/>
<sequence length="45" mass="5158">MKSGVNDGPISCFNYLCNRVLYSKTFYKIRASALWIIKSKLLNNS</sequence>
<accession>M1GU90</accession>
<reference evidence="1 2" key="1">
    <citation type="journal article" date="2013" name="Mol. Microbiol.">
        <title>Long tail fibres of the novel broad-host-range T-even bacteriophage S16 specifically recognize Salmonella OmpC.</title>
        <authorList>
            <person name="Marti R."/>
            <person name="Zurfluh K."/>
            <person name="Hagens S."/>
            <person name="Pianezzi J."/>
            <person name="Klumpp J."/>
            <person name="Loessner M.J."/>
        </authorList>
    </citation>
    <scope>NUCLEOTIDE SEQUENCE [LARGE SCALE GENOMIC DNA]</scope>
</reference>
<dbReference type="Proteomes" id="UP000011284">
    <property type="component" value="Segment"/>
</dbReference>
<keyword evidence="2" id="KW-1185">Reference proteome</keyword>
<organismHost>
    <name type="scientific">Salmonella enterica</name>
    <name type="common">Salmonella choleraesuis</name>
    <dbReference type="NCBI Taxonomy" id="28901"/>
</organismHost>
<proteinExistence type="predicted"/>
<dbReference type="GeneID" id="14675453"/>
<protein>
    <submittedName>
        <fullName evidence="1">Uncharacterized protein</fullName>
    </submittedName>
</protein>
<evidence type="ECO:0000313" key="1">
    <source>
        <dbReference type="EMBL" id="AGE48205.1"/>
    </source>
</evidence>
<organism evidence="1 2">
    <name type="scientific">Salmonella phage S16</name>
    <name type="common">Salmonella phage vB_SenM-S16</name>
    <dbReference type="NCBI Taxonomy" id="1087482"/>
    <lineage>
        <taxon>Viruses</taxon>
        <taxon>Duplodnaviria</taxon>
        <taxon>Heunggongvirae</taxon>
        <taxon>Uroviricota</taxon>
        <taxon>Caudoviricetes</taxon>
        <taxon>Pantevenvirales</taxon>
        <taxon>Straboviridae</taxon>
        <taxon>Tevenvirinae</taxon>
        <taxon>Gelderlandvirus</taxon>
        <taxon>Gelderlandvirus s16</taxon>
    </lineage>
</organism>
<dbReference type="RefSeq" id="YP_007501252.1">
    <property type="nucleotide sequence ID" value="NC_020416.1"/>
</dbReference>
<name>M1GU90_BPS16</name>